<dbReference type="EMBL" id="JACXAI010000015">
    <property type="protein sequence ID" value="MBD1381038.1"/>
    <property type="molecule type" value="Genomic_DNA"/>
</dbReference>
<feature type="domain" description="Methyltransferase type 11" evidence="1">
    <location>
        <begin position="28"/>
        <end position="121"/>
    </location>
</feature>
<dbReference type="Gene3D" id="3.40.50.150">
    <property type="entry name" value="Vaccinia Virus protein VP39"/>
    <property type="match status" value="1"/>
</dbReference>
<dbReference type="GO" id="GO:0032259">
    <property type="term" value="P:methylation"/>
    <property type="evidence" value="ECO:0007669"/>
    <property type="project" value="UniProtKB-KW"/>
</dbReference>
<organism evidence="2 3">
    <name type="scientific">Metabacillus arenae</name>
    <dbReference type="NCBI Taxonomy" id="2771434"/>
    <lineage>
        <taxon>Bacteria</taxon>
        <taxon>Bacillati</taxon>
        <taxon>Bacillota</taxon>
        <taxon>Bacilli</taxon>
        <taxon>Bacillales</taxon>
        <taxon>Bacillaceae</taxon>
        <taxon>Metabacillus</taxon>
    </lineage>
</organism>
<comment type="caution">
    <text evidence="2">The sequence shown here is derived from an EMBL/GenBank/DDBJ whole genome shotgun (WGS) entry which is preliminary data.</text>
</comment>
<protein>
    <submittedName>
        <fullName evidence="2">Class I SAM-dependent methyltransferase</fullName>
    </submittedName>
</protein>
<gene>
    <name evidence="2" type="ORF">IC621_12420</name>
</gene>
<dbReference type="Pfam" id="PF08241">
    <property type="entry name" value="Methyltransf_11"/>
    <property type="match status" value="1"/>
</dbReference>
<reference evidence="2" key="1">
    <citation type="submission" date="2020-09" db="EMBL/GenBank/DDBJ databases">
        <title>A novel bacterium of genus Bacillus, isolated from South China Sea.</title>
        <authorList>
            <person name="Huang H."/>
            <person name="Mo K."/>
            <person name="Hu Y."/>
        </authorList>
    </citation>
    <scope>NUCLEOTIDE SEQUENCE</scope>
    <source>
        <strain evidence="2">IB182487</strain>
    </source>
</reference>
<accession>A0A926NJB1</accession>
<dbReference type="AlphaFoldDB" id="A0A926NJB1"/>
<dbReference type="InterPro" id="IPR029063">
    <property type="entry name" value="SAM-dependent_MTases_sf"/>
</dbReference>
<dbReference type="PANTHER" id="PTHR43861:SF1">
    <property type="entry name" value="TRANS-ACONITATE 2-METHYLTRANSFERASE"/>
    <property type="match status" value="1"/>
</dbReference>
<dbReference type="InterPro" id="IPR013216">
    <property type="entry name" value="Methyltransf_11"/>
</dbReference>
<dbReference type="GO" id="GO:0008757">
    <property type="term" value="F:S-adenosylmethionine-dependent methyltransferase activity"/>
    <property type="evidence" value="ECO:0007669"/>
    <property type="project" value="InterPro"/>
</dbReference>
<dbReference type="CDD" id="cd02440">
    <property type="entry name" value="AdoMet_MTases"/>
    <property type="match status" value="1"/>
</dbReference>
<proteinExistence type="predicted"/>
<dbReference type="Proteomes" id="UP000626844">
    <property type="component" value="Unassembled WGS sequence"/>
</dbReference>
<evidence type="ECO:0000313" key="2">
    <source>
        <dbReference type="EMBL" id="MBD1381038.1"/>
    </source>
</evidence>
<evidence type="ECO:0000313" key="3">
    <source>
        <dbReference type="Proteomes" id="UP000626844"/>
    </source>
</evidence>
<keyword evidence="2" id="KW-0489">Methyltransferase</keyword>
<keyword evidence="2" id="KW-0808">Transferase</keyword>
<keyword evidence="3" id="KW-1185">Reference proteome</keyword>
<dbReference type="PANTHER" id="PTHR43861">
    <property type="entry name" value="TRANS-ACONITATE 2-METHYLTRANSFERASE-RELATED"/>
    <property type="match status" value="1"/>
</dbReference>
<sequence>MDSPFNADYERPAMMKQIPERLSGVRVLDAGCSAGWYSEALADRGANVTGIDISKEMINTAKRRLKGKAAVLCHDLEKALPFPDHEFDIIVSSLTLHYLKDWENTFTEFQRVLKPNGMFLFSTHHPFMDFTRFNCDNYFQKNLLIDKWNKPGITIDVQFYRRALQDIISVTSHFFSIEKLIEPQPEEAFKEKNPDSYHYLMTNPHFLIIQARVRN</sequence>
<evidence type="ECO:0000259" key="1">
    <source>
        <dbReference type="Pfam" id="PF08241"/>
    </source>
</evidence>
<name>A0A926NJB1_9BACI</name>
<dbReference type="SUPFAM" id="SSF53335">
    <property type="entry name" value="S-adenosyl-L-methionine-dependent methyltransferases"/>
    <property type="match status" value="1"/>
</dbReference>